<evidence type="ECO:0000313" key="10">
    <source>
        <dbReference type="Proteomes" id="UP000254741"/>
    </source>
</evidence>
<evidence type="ECO:0000256" key="5">
    <source>
        <dbReference type="ARBA" id="ARBA00022827"/>
    </source>
</evidence>
<gene>
    <name evidence="9" type="primary">hcr_1</name>
    <name evidence="9" type="ORF">NCTC8297_03815</name>
</gene>
<organism evidence="9 10">
    <name type="scientific">Salmonella enterica subsp. arizonae</name>
    <dbReference type="NCBI Taxonomy" id="59203"/>
    <lineage>
        <taxon>Bacteria</taxon>
        <taxon>Pseudomonadati</taxon>
        <taxon>Pseudomonadota</taxon>
        <taxon>Gammaproteobacteria</taxon>
        <taxon>Enterobacterales</taxon>
        <taxon>Enterobacteriaceae</taxon>
        <taxon>Salmonella</taxon>
    </lineage>
</organism>
<dbReference type="GO" id="GO:0046872">
    <property type="term" value="F:metal ion binding"/>
    <property type="evidence" value="ECO:0007669"/>
    <property type="project" value="UniProtKB-KW"/>
</dbReference>
<keyword evidence="2" id="KW-0285">Flavoprotein</keyword>
<dbReference type="Gene3D" id="3.40.50.80">
    <property type="entry name" value="Nucleotide-binding domain of ferredoxin-NADP reductase (FNR) module"/>
    <property type="match status" value="1"/>
</dbReference>
<dbReference type="PANTHER" id="PTHR47354:SF6">
    <property type="entry name" value="NADH OXIDOREDUCTASE HCR"/>
    <property type="match status" value="1"/>
</dbReference>
<name>A0A379TD28_SALER</name>
<keyword evidence="3" id="KW-0001">2Fe-2S</keyword>
<evidence type="ECO:0000256" key="8">
    <source>
        <dbReference type="ARBA" id="ARBA00023014"/>
    </source>
</evidence>
<dbReference type="EMBL" id="UGXG01000002">
    <property type="protein sequence ID" value="SUG48512.1"/>
    <property type="molecule type" value="Genomic_DNA"/>
</dbReference>
<comment type="cofactor">
    <cofactor evidence="1">
        <name>FAD</name>
        <dbReference type="ChEBI" id="CHEBI:57692"/>
    </cofactor>
</comment>
<evidence type="ECO:0000256" key="2">
    <source>
        <dbReference type="ARBA" id="ARBA00022630"/>
    </source>
</evidence>
<dbReference type="Proteomes" id="UP000254741">
    <property type="component" value="Unassembled WGS sequence"/>
</dbReference>
<keyword evidence="5" id="KW-0274">FAD</keyword>
<dbReference type="InterPro" id="IPR050415">
    <property type="entry name" value="MRET"/>
</dbReference>
<dbReference type="PANTHER" id="PTHR47354">
    <property type="entry name" value="NADH OXIDOREDUCTASE HCR"/>
    <property type="match status" value="1"/>
</dbReference>
<protein>
    <submittedName>
        <fullName evidence="9">Oxidoreductase</fullName>
        <ecNumber evidence="9">1.-.-.-</ecNumber>
    </submittedName>
</protein>
<keyword evidence="6 9" id="KW-0560">Oxidoreductase</keyword>
<proteinExistence type="predicted"/>
<reference evidence="9 10" key="1">
    <citation type="submission" date="2018-06" db="EMBL/GenBank/DDBJ databases">
        <authorList>
            <consortium name="Pathogen Informatics"/>
            <person name="Doyle S."/>
        </authorList>
    </citation>
    <scope>NUCLEOTIDE SEQUENCE [LARGE SCALE GENOMIC DNA]</scope>
    <source>
        <strain evidence="9 10">NCTC8297</strain>
    </source>
</reference>
<evidence type="ECO:0000256" key="4">
    <source>
        <dbReference type="ARBA" id="ARBA00022723"/>
    </source>
</evidence>
<evidence type="ECO:0000256" key="1">
    <source>
        <dbReference type="ARBA" id="ARBA00001974"/>
    </source>
</evidence>
<dbReference type="AlphaFoldDB" id="A0A379TD28"/>
<evidence type="ECO:0000313" key="9">
    <source>
        <dbReference type="EMBL" id="SUG48512.1"/>
    </source>
</evidence>
<keyword evidence="7" id="KW-0408">Iron</keyword>
<keyword evidence="8" id="KW-0411">Iron-sulfur</keyword>
<dbReference type="InterPro" id="IPR039261">
    <property type="entry name" value="FNR_nucleotide-bd"/>
</dbReference>
<evidence type="ECO:0000256" key="6">
    <source>
        <dbReference type="ARBA" id="ARBA00023002"/>
    </source>
</evidence>
<keyword evidence="4" id="KW-0479">Metal-binding</keyword>
<sequence length="74" mass="7999">MGDFTCDDKIEDKFLLLAAGCGVTPIMSMRRWLAKHRPQADVQVIFNIRSPEDVIFADGVATVPGHAGGGKSCH</sequence>
<dbReference type="SUPFAM" id="SSF52343">
    <property type="entry name" value="Ferredoxin reductase-like, C-terminal NADP-linked domain"/>
    <property type="match status" value="1"/>
</dbReference>
<dbReference type="GO" id="GO:0051537">
    <property type="term" value="F:2 iron, 2 sulfur cluster binding"/>
    <property type="evidence" value="ECO:0007669"/>
    <property type="project" value="UniProtKB-KW"/>
</dbReference>
<evidence type="ECO:0000256" key="7">
    <source>
        <dbReference type="ARBA" id="ARBA00023004"/>
    </source>
</evidence>
<dbReference type="EC" id="1.-.-.-" evidence="9"/>
<accession>A0A379TD28</accession>
<evidence type="ECO:0000256" key="3">
    <source>
        <dbReference type="ARBA" id="ARBA00022714"/>
    </source>
</evidence>
<dbReference type="GO" id="GO:0016491">
    <property type="term" value="F:oxidoreductase activity"/>
    <property type="evidence" value="ECO:0007669"/>
    <property type="project" value="UniProtKB-KW"/>
</dbReference>